<dbReference type="Proteomes" id="UP000176645">
    <property type="component" value="Unassembled WGS sequence"/>
</dbReference>
<protein>
    <submittedName>
        <fullName evidence="1">Uncharacterized protein</fullName>
    </submittedName>
</protein>
<sequence>MKLLYTLLCDYAFLSVDRKVNIIGVFETINAQKFPVTHPKFVIVGSVAPSKKDFKMSINIVEKSTGESVIKDVHERGVSLPEEQNQNFNFIVEVINTNFAKAGEYNVEIKIDSKVIGEAPLRVVENTLSSFGAPS</sequence>
<name>A0A1G1WK74_9BACT</name>
<comment type="caution">
    <text evidence="1">The sequence shown here is derived from an EMBL/GenBank/DDBJ whole genome shotgun (WGS) entry which is preliminary data.</text>
</comment>
<organism evidence="1 2">
    <name type="scientific">Candidatus Woykebacteria bacterium RBG_19FT_COMBO_43_10</name>
    <dbReference type="NCBI Taxonomy" id="1802598"/>
    <lineage>
        <taxon>Bacteria</taxon>
        <taxon>Candidatus Woykeibacteriota</taxon>
    </lineage>
</organism>
<evidence type="ECO:0000313" key="2">
    <source>
        <dbReference type="Proteomes" id="UP000176645"/>
    </source>
</evidence>
<dbReference type="EMBL" id="MHCU01000013">
    <property type="protein sequence ID" value="OGY28109.1"/>
    <property type="molecule type" value="Genomic_DNA"/>
</dbReference>
<reference evidence="1 2" key="1">
    <citation type="journal article" date="2016" name="Nat. Commun.">
        <title>Thousands of microbial genomes shed light on interconnected biogeochemical processes in an aquifer system.</title>
        <authorList>
            <person name="Anantharaman K."/>
            <person name="Brown C.T."/>
            <person name="Hug L.A."/>
            <person name="Sharon I."/>
            <person name="Castelle C.J."/>
            <person name="Probst A.J."/>
            <person name="Thomas B.C."/>
            <person name="Singh A."/>
            <person name="Wilkins M.J."/>
            <person name="Karaoz U."/>
            <person name="Brodie E.L."/>
            <person name="Williams K.H."/>
            <person name="Hubbard S.S."/>
            <person name="Banfield J.F."/>
        </authorList>
    </citation>
    <scope>NUCLEOTIDE SEQUENCE [LARGE SCALE GENOMIC DNA]</scope>
</reference>
<dbReference type="Pfam" id="PF22091">
    <property type="entry name" value="DUF6941"/>
    <property type="match status" value="1"/>
</dbReference>
<proteinExistence type="predicted"/>
<dbReference type="AlphaFoldDB" id="A0A1G1WK74"/>
<gene>
    <name evidence="1" type="ORF">A2Z42_04315</name>
</gene>
<dbReference type="InterPro" id="IPR054221">
    <property type="entry name" value="DUF6941"/>
</dbReference>
<accession>A0A1G1WK74</accession>
<evidence type="ECO:0000313" key="1">
    <source>
        <dbReference type="EMBL" id="OGY28109.1"/>
    </source>
</evidence>